<sequence length="259" mass="29992">MMKITRERKKYRISNPYDEAQKVAIKAKAEEQKKRDPIGQKQRSDEQNEHEQTNAAERFMQIYKDYIETNEEVEKFKKVNEDLQESKKKTSSRKKIKKLNLKLKKNNLIAKLVKNKAIIKADRTIMSLSNKRSEKKILSTQGGKNKSDKVPTRTIPPVIAKVLRGKNLKEKNEMDKVNDKGNAPKEIPSNCLGSKPNGPRVMKTKENVLNQYDDIVKSSGFIQNPLEYARRVIEQRQKQSAKNNPNQKVVKKNMTNKTK</sequence>
<organism evidence="2 3">
    <name type="scientific">Plasmodium knowlesi</name>
    <dbReference type="NCBI Taxonomy" id="5850"/>
    <lineage>
        <taxon>Eukaryota</taxon>
        <taxon>Sar</taxon>
        <taxon>Alveolata</taxon>
        <taxon>Apicomplexa</taxon>
        <taxon>Aconoidasida</taxon>
        <taxon>Haemosporida</taxon>
        <taxon>Plasmodiidae</taxon>
        <taxon>Plasmodium</taxon>
        <taxon>Plasmodium (Plasmodium)</taxon>
    </lineage>
</organism>
<feature type="region of interest" description="Disordered" evidence="1">
    <location>
        <begin position="133"/>
        <end position="152"/>
    </location>
</feature>
<dbReference type="OrthoDB" id="378695at2759"/>
<dbReference type="VEuPathDB" id="PlasmoDB:PKNOH_S06415300"/>
<feature type="compositionally biased region" description="Low complexity" evidence="1">
    <location>
        <begin position="242"/>
        <end position="259"/>
    </location>
</feature>
<protein>
    <submittedName>
        <fullName evidence="2">Uncharacterized protein</fullName>
    </submittedName>
</protein>
<accession>A0A1Y3DVC1</accession>
<dbReference type="VEuPathDB" id="PlasmoDB:PKNH_0713600"/>
<feature type="region of interest" description="Disordered" evidence="1">
    <location>
        <begin position="236"/>
        <end position="259"/>
    </location>
</feature>
<name>A0A1Y3DVC1_PLAKN</name>
<feature type="compositionally biased region" description="Basic and acidic residues" evidence="1">
    <location>
        <begin position="27"/>
        <end position="52"/>
    </location>
</feature>
<feature type="region of interest" description="Disordered" evidence="1">
    <location>
        <begin position="24"/>
        <end position="57"/>
    </location>
</feature>
<dbReference type="VEuPathDB" id="PlasmoDB:PKA1H_070018700"/>
<proteinExistence type="predicted"/>
<dbReference type="eggNOG" id="ENOG502QXX8">
    <property type="taxonomic scope" value="Eukaryota"/>
</dbReference>
<evidence type="ECO:0000313" key="3">
    <source>
        <dbReference type="Proteomes" id="UP000195012"/>
    </source>
</evidence>
<evidence type="ECO:0000313" key="2">
    <source>
        <dbReference type="EMBL" id="OTN67415.1"/>
    </source>
</evidence>
<gene>
    <name evidence="2" type="ORF">PKNOH_S06415300</name>
</gene>
<comment type="caution">
    <text evidence="2">The sequence shown here is derived from an EMBL/GenBank/DDBJ whole genome shotgun (WGS) entry which is preliminary data.</text>
</comment>
<dbReference type="Proteomes" id="UP000195012">
    <property type="component" value="Unassembled WGS sequence"/>
</dbReference>
<dbReference type="EMBL" id="NETL01000020">
    <property type="protein sequence ID" value="OTN67415.1"/>
    <property type="molecule type" value="Genomic_DNA"/>
</dbReference>
<evidence type="ECO:0000256" key="1">
    <source>
        <dbReference type="SAM" id="MobiDB-lite"/>
    </source>
</evidence>
<dbReference type="AlphaFoldDB" id="A0A1Y3DVC1"/>
<feature type="region of interest" description="Disordered" evidence="1">
    <location>
        <begin position="176"/>
        <end position="201"/>
    </location>
</feature>
<dbReference type="OMA" id="PYDEAQK"/>
<reference evidence="2 3" key="1">
    <citation type="submission" date="2017-05" db="EMBL/GenBank/DDBJ databases">
        <title>PacBio assembly of a Plasmodium knowlesi genome sequence with Hi-C correction and manual annotation of the SICAvar gene family.</title>
        <authorList>
            <person name="Lapp S.A."/>
            <person name="Geraldo J.A."/>
            <person name="Chien J.-T."/>
            <person name="Ay F."/>
            <person name="Pakala S.B."/>
            <person name="Batugedara G."/>
            <person name="Humphrey J.C."/>
            <person name="Debarry J.D."/>
            <person name="Le Roch K.G."/>
            <person name="Galinski M.R."/>
            <person name="Kissinger J.C."/>
        </authorList>
    </citation>
    <scope>NUCLEOTIDE SEQUENCE [LARGE SCALE GENOMIC DNA]</scope>
    <source>
        <strain evidence="3">Malayan Strain Pk1 (A+)</strain>
    </source>
</reference>